<dbReference type="InterPro" id="IPR029044">
    <property type="entry name" value="Nucleotide-diphossugar_trans"/>
</dbReference>
<dbReference type="OrthoDB" id="9775707at2"/>
<dbReference type="Pfam" id="PF13306">
    <property type="entry name" value="LRR_5"/>
    <property type="match status" value="2"/>
</dbReference>
<protein>
    <recommendedName>
        <fullName evidence="1">Glycosyltransferase 2-like domain-containing protein</fullName>
    </recommendedName>
</protein>
<evidence type="ECO:0000313" key="2">
    <source>
        <dbReference type="EMBL" id="CUH92749.1"/>
    </source>
</evidence>
<organism evidence="2 3">
    <name type="scientific">Herbinix luporum</name>
    <dbReference type="NCBI Taxonomy" id="1679721"/>
    <lineage>
        <taxon>Bacteria</taxon>
        <taxon>Bacillati</taxon>
        <taxon>Bacillota</taxon>
        <taxon>Clostridia</taxon>
        <taxon>Lachnospirales</taxon>
        <taxon>Lachnospiraceae</taxon>
        <taxon>Herbinix</taxon>
    </lineage>
</organism>
<dbReference type="PANTHER" id="PTHR45661">
    <property type="entry name" value="SURFACE ANTIGEN"/>
    <property type="match status" value="1"/>
</dbReference>
<dbReference type="Proteomes" id="UP000196053">
    <property type="component" value="Chromosome I"/>
</dbReference>
<dbReference type="CDD" id="cd00761">
    <property type="entry name" value="Glyco_tranf_GTA_type"/>
    <property type="match status" value="1"/>
</dbReference>
<dbReference type="SUPFAM" id="SSF53448">
    <property type="entry name" value="Nucleotide-diphospho-sugar transferases"/>
    <property type="match status" value="1"/>
</dbReference>
<name>A0A0K8J5W6_9FIRM</name>
<dbReference type="AlphaFoldDB" id="A0A0K8J5W6"/>
<dbReference type="Gene3D" id="3.90.550.10">
    <property type="entry name" value="Spore Coat Polysaccharide Biosynthesis Protein SpsA, Chain A"/>
    <property type="match status" value="1"/>
</dbReference>
<dbReference type="InterPro" id="IPR026906">
    <property type="entry name" value="LRR_5"/>
</dbReference>
<evidence type="ECO:0000259" key="1">
    <source>
        <dbReference type="Pfam" id="PF00535"/>
    </source>
</evidence>
<dbReference type="Pfam" id="PF00535">
    <property type="entry name" value="Glycos_transf_2"/>
    <property type="match status" value="1"/>
</dbReference>
<reference evidence="3" key="1">
    <citation type="submission" date="2015-09" db="EMBL/GenBank/DDBJ databases">
        <authorList>
            <person name="Wibberg D."/>
        </authorList>
    </citation>
    <scope>NUCLEOTIDE SEQUENCE [LARGE SCALE GENOMIC DNA]</scope>
    <source>
        <strain evidence="3">SD1D</strain>
    </source>
</reference>
<evidence type="ECO:0000313" key="3">
    <source>
        <dbReference type="Proteomes" id="UP000196053"/>
    </source>
</evidence>
<sequence>MSNSLLNIVIIAKMNTSLNFLATLEAILNQDYQPIKIVVVDANEENSLYSIGLQEDLSSYLEVEYIKLDPSFSMAKIRNHILDYLDGEYVAFLTANDNWMKETALSHIKLLTKHPEAAASCMGGILIDERKRNHYMKPLIKKEDKPLSKLDLYKMIKRSAQVVYKIKALKLIGGFDEELDNLCDGDMVIRLSYKYKVIIYAKSLCECRITEAFLDYELRLYLDYKKFYMKHMNLFIVNKKVQEEFYHKMIYLTRKNYMWLDYLLYLAINFVKHPIKTTGHACNYITKLLKNIISSLRMKFSVINETVKIKLNKLKSNNNLSNQMYVYSQNIRNIVIPEYIRTIKKGMFYGCDQLVSIEIPSTVTTIEAHAFHNCTNLRSVIFKDNSRLSKIGDYAFAGCSSLEELNLPLVSSIGAYTFARCYSLKKITFASSSVFPSDLEKIPPYAFAACKSLLSVEFGANSMLETIDKGAFFGCSSLQRVIISGRVKSLGAYAFAYCGKLNSLAFIQIDALESIGKAAFMFCENLAYFQLPSGLERIPARTFYGCSKLKYMKIPKKVLSINHQAFRKCDFLSNVLVLSADVIISQTAFDKHTQINIQGN</sequence>
<dbReference type="InterPro" id="IPR032675">
    <property type="entry name" value="LRR_dom_sf"/>
</dbReference>
<gene>
    <name evidence="2" type="ORF">SD1D_1203</name>
</gene>
<dbReference type="InterPro" id="IPR053139">
    <property type="entry name" value="Surface_bspA-like"/>
</dbReference>
<dbReference type="InterPro" id="IPR001173">
    <property type="entry name" value="Glyco_trans_2-like"/>
</dbReference>
<dbReference type="EMBL" id="LN879430">
    <property type="protein sequence ID" value="CUH92749.1"/>
    <property type="molecule type" value="Genomic_DNA"/>
</dbReference>
<dbReference type="PANTHER" id="PTHR45661:SF3">
    <property type="entry name" value="IG-LIKE DOMAIN-CONTAINING PROTEIN"/>
    <property type="match status" value="1"/>
</dbReference>
<feature type="domain" description="Glycosyltransferase 2-like" evidence="1">
    <location>
        <begin position="9"/>
        <end position="134"/>
    </location>
</feature>
<dbReference type="Gene3D" id="3.80.10.10">
    <property type="entry name" value="Ribonuclease Inhibitor"/>
    <property type="match status" value="4"/>
</dbReference>
<accession>A0A0K8J5W6</accession>
<dbReference type="RefSeq" id="WP_058258089.1">
    <property type="nucleotide sequence ID" value="NZ_LN879430.1"/>
</dbReference>
<dbReference type="SUPFAM" id="SSF52058">
    <property type="entry name" value="L domain-like"/>
    <property type="match status" value="1"/>
</dbReference>
<keyword evidence="3" id="KW-1185">Reference proteome</keyword>
<proteinExistence type="predicted"/>
<dbReference type="KEGG" id="hsd:SD1D_1203"/>